<evidence type="ECO:0000313" key="9">
    <source>
        <dbReference type="EMBL" id="SHJ30254.1"/>
    </source>
</evidence>
<dbReference type="InterPro" id="IPR034428">
    <property type="entry name" value="ThiH/NoCL/HydG-like"/>
</dbReference>
<evidence type="ECO:0000256" key="2">
    <source>
        <dbReference type="ARBA" id="ARBA00022485"/>
    </source>
</evidence>
<dbReference type="EMBL" id="FQZB01000007">
    <property type="protein sequence ID" value="SHJ30254.1"/>
    <property type="molecule type" value="Genomic_DNA"/>
</dbReference>
<sequence length="367" mass="41905">MSFYEVVSKYRDFNFNEYFNKVTKEDVIRSINSESLNEFDLLNLLSTKAEECLEEMAQRARALALKYSGRTILLYTPMYISNFCINKCSYCGYNIENKIERRKLTLDEVRAEGEAISKEGFKHLLLLTGESEYQSPVSYIADSVRVLKDMFPSISIEVYPMRTEQYKEVVEAGVEGLTVYQETYNEEVYDRVHISGPKKDFKNRLDAPERGAEAGMRSLGLGALLGLADFRQDAFFVAMHGRYLVNKYPYIELSFGPPRIRPCAGGLKDIKEVTDKNLVQVMLAYKLFYPQGGINITTRESNEIRRNLIPLGVTKMSAGVSTEIGGRTLSKHGTAQFDINDESSTEEVKELIKECGYQPIFKDWVRL</sequence>
<dbReference type="Pfam" id="PF04055">
    <property type="entry name" value="Radical_SAM"/>
    <property type="match status" value="1"/>
</dbReference>
<dbReference type="STRING" id="1121302.SAMN02745163_01715"/>
<feature type="domain" description="Radical SAM core" evidence="8">
    <location>
        <begin position="70"/>
        <end position="290"/>
    </location>
</feature>
<dbReference type="RefSeq" id="WP_072986252.1">
    <property type="nucleotide sequence ID" value="NZ_FQZB01000007.1"/>
</dbReference>
<dbReference type="SFLD" id="SFLDG01081">
    <property type="entry name" value="cleavage_of_the_Ca-Cb_bond_in"/>
    <property type="match status" value="1"/>
</dbReference>
<dbReference type="SMART" id="SM00876">
    <property type="entry name" value="BATS"/>
    <property type="match status" value="1"/>
</dbReference>
<gene>
    <name evidence="9" type="ORF">SAMN02745163_01715</name>
</gene>
<dbReference type="Proteomes" id="UP000184310">
    <property type="component" value="Unassembled WGS sequence"/>
</dbReference>
<dbReference type="CDD" id="cd01335">
    <property type="entry name" value="Radical_SAM"/>
    <property type="match status" value="1"/>
</dbReference>
<name>A0A1M6I735_9CLOT</name>
<evidence type="ECO:0000256" key="5">
    <source>
        <dbReference type="ARBA" id="ARBA00023004"/>
    </source>
</evidence>
<dbReference type="OrthoDB" id="9801120at2"/>
<keyword evidence="4" id="KW-0479">Metal-binding</keyword>
<keyword evidence="6" id="KW-0411">Iron-sulfur</keyword>
<dbReference type="GO" id="GO:0051539">
    <property type="term" value="F:4 iron, 4 sulfur cluster binding"/>
    <property type="evidence" value="ECO:0007669"/>
    <property type="project" value="UniProtKB-KW"/>
</dbReference>
<evidence type="ECO:0000313" key="10">
    <source>
        <dbReference type="Proteomes" id="UP000184310"/>
    </source>
</evidence>
<proteinExistence type="predicted"/>
<dbReference type="InterPro" id="IPR058240">
    <property type="entry name" value="rSAM_sf"/>
</dbReference>
<dbReference type="AlphaFoldDB" id="A0A1M6I735"/>
<dbReference type="InterPro" id="IPR012726">
    <property type="entry name" value="ThiH"/>
</dbReference>
<evidence type="ECO:0000256" key="3">
    <source>
        <dbReference type="ARBA" id="ARBA00022691"/>
    </source>
</evidence>
<keyword evidence="3" id="KW-0949">S-adenosyl-L-methionine</keyword>
<evidence type="ECO:0000256" key="7">
    <source>
        <dbReference type="ARBA" id="ARBA00034078"/>
    </source>
</evidence>
<dbReference type="SFLD" id="SFLDF00301">
    <property type="entry name" value="2-iminoacetate_synthase_(ThiH)"/>
    <property type="match status" value="1"/>
</dbReference>
<dbReference type="PROSITE" id="PS51918">
    <property type="entry name" value="RADICAL_SAM"/>
    <property type="match status" value="1"/>
</dbReference>
<dbReference type="SMART" id="SM00729">
    <property type="entry name" value="Elp3"/>
    <property type="match status" value="1"/>
</dbReference>
<dbReference type="SFLD" id="SFLDS00029">
    <property type="entry name" value="Radical_SAM"/>
    <property type="match status" value="1"/>
</dbReference>
<dbReference type="SFLD" id="SFLDG01060">
    <property type="entry name" value="BATS_domain_containing"/>
    <property type="match status" value="1"/>
</dbReference>
<keyword evidence="2" id="KW-0004">4Fe-4S</keyword>
<dbReference type="InterPro" id="IPR013785">
    <property type="entry name" value="Aldolase_TIM"/>
</dbReference>
<comment type="cofactor">
    <cofactor evidence="1">
        <name>[4Fe-4S] cluster</name>
        <dbReference type="ChEBI" id="CHEBI:49883"/>
    </cofactor>
</comment>
<keyword evidence="5" id="KW-0408">Iron</keyword>
<keyword evidence="10" id="KW-1185">Reference proteome</keyword>
<evidence type="ECO:0000256" key="1">
    <source>
        <dbReference type="ARBA" id="ARBA00001966"/>
    </source>
</evidence>
<evidence type="ECO:0000256" key="4">
    <source>
        <dbReference type="ARBA" id="ARBA00022723"/>
    </source>
</evidence>
<dbReference type="GO" id="GO:0016829">
    <property type="term" value="F:lyase activity"/>
    <property type="evidence" value="ECO:0007669"/>
    <property type="project" value="UniProtKB-KW"/>
</dbReference>
<comment type="cofactor">
    <cofactor evidence="7">
        <name>[2Fe-2S] cluster</name>
        <dbReference type="ChEBI" id="CHEBI:190135"/>
    </cofactor>
</comment>
<dbReference type="Pfam" id="PF06968">
    <property type="entry name" value="BATS"/>
    <property type="match status" value="1"/>
</dbReference>
<dbReference type="InterPro" id="IPR006638">
    <property type="entry name" value="Elp3/MiaA/NifB-like_rSAM"/>
</dbReference>
<dbReference type="Gene3D" id="3.20.20.70">
    <property type="entry name" value="Aldolase class I"/>
    <property type="match status" value="1"/>
</dbReference>
<organism evidence="9 10">
    <name type="scientific">Clostridium cavendishii DSM 21758</name>
    <dbReference type="NCBI Taxonomy" id="1121302"/>
    <lineage>
        <taxon>Bacteria</taxon>
        <taxon>Bacillati</taxon>
        <taxon>Bacillota</taxon>
        <taxon>Clostridia</taxon>
        <taxon>Eubacteriales</taxon>
        <taxon>Clostridiaceae</taxon>
        <taxon>Clostridium</taxon>
    </lineage>
</organism>
<evidence type="ECO:0000259" key="8">
    <source>
        <dbReference type="PROSITE" id="PS51918"/>
    </source>
</evidence>
<keyword evidence="9" id="KW-0456">Lyase</keyword>
<dbReference type="InterPro" id="IPR007197">
    <property type="entry name" value="rSAM"/>
</dbReference>
<dbReference type="NCBIfam" id="TIGR02351">
    <property type="entry name" value="thiH"/>
    <property type="match status" value="1"/>
</dbReference>
<reference evidence="9 10" key="1">
    <citation type="submission" date="2016-11" db="EMBL/GenBank/DDBJ databases">
        <authorList>
            <person name="Jaros S."/>
            <person name="Januszkiewicz K."/>
            <person name="Wedrychowicz H."/>
        </authorList>
    </citation>
    <scope>NUCLEOTIDE SEQUENCE [LARGE SCALE GENOMIC DNA]</scope>
    <source>
        <strain evidence="9 10">DSM 21758</strain>
    </source>
</reference>
<dbReference type="InterPro" id="IPR010722">
    <property type="entry name" value="BATS_dom"/>
</dbReference>
<dbReference type="GO" id="GO:0009228">
    <property type="term" value="P:thiamine biosynthetic process"/>
    <property type="evidence" value="ECO:0007669"/>
    <property type="project" value="InterPro"/>
</dbReference>
<accession>A0A1M6I735</accession>
<dbReference type="PANTHER" id="PTHR43583">
    <property type="entry name" value="2-IMINOACETATE SYNTHASE"/>
    <property type="match status" value="1"/>
</dbReference>
<dbReference type="SUPFAM" id="SSF102114">
    <property type="entry name" value="Radical SAM enzymes"/>
    <property type="match status" value="1"/>
</dbReference>
<protein>
    <submittedName>
        <fullName evidence="9">Tyrosine lyase ThiH</fullName>
    </submittedName>
</protein>
<dbReference type="PANTHER" id="PTHR43583:SF1">
    <property type="entry name" value="2-IMINOACETATE SYNTHASE"/>
    <property type="match status" value="1"/>
</dbReference>
<dbReference type="GO" id="GO:0005506">
    <property type="term" value="F:iron ion binding"/>
    <property type="evidence" value="ECO:0007669"/>
    <property type="project" value="InterPro"/>
</dbReference>
<evidence type="ECO:0000256" key="6">
    <source>
        <dbReference type="ARBA" id="ARBA00023014"/>
    </source>
</evidence>